<sequence>MLFFKRKISKLSDEELLIHYTKSGDTEYFGELYNRYIPLLYGLCLKYLHDEDRAQEAVMQLFEDLLPKLGNYEIKVFKPWLYRVAKNHCLQLLRKENKEITLDYTVNVMESDEFLHLLSEEESSEEQLKALHHCLEKLPEEQRTSITRFFLEEMSYADIVEQTGFTLNNVKSYIQNGKRNLKICIKKQAL</sequence>
<dbReference type="Proteomes" id="UP000323717">
    <property type="component" value="Unassembled WGS sequence"/>
</dbReference>
<evidence type="ECO:0000259" key="6">
    <source>
        <dbReference type="Pfam" id="PF04542"/>
    </source>
</evidence>
<dbReference type="PATRIC" id="fig|28116.10.peg.1022"/>
<evidence type="ECO:0000259" key="7">
    <source>
        <dbReference type="Pfam" id="PF08281"/>
    </source>
</evidence>
<evidence type="ECO:0000313" key="12">
    <source>
        <dbReference type="EMBL" id="KAB1328849.1"/>
    </source>
</evidence>
<evidence type="ECO:0000313" key="19">
    <source>
        <dbReference type="Proteomes" id="UP000318823"/>
    </source>
</evidence>
<evidence type="ECO:0000313" key="15">
    <source>
        <dbReference type="EMBL" id="SDB76949.1"/>
    </source>
</evidence>
<evidence type="ECO:0000256" key="3">
    <source>
        <dbReference type="ARBA" id="ARBA00023082"/>
    </source>
</evidence>
<dbReference type="GO" id="GO:0016987">
    <property type="term" value="F:sigma factor activity"/>
    <property type="evidence" value="ECO:0007669"/>
    <property type="project" value="UniProtKB-KW"/>
</dbReference>
<dbReference type="RefSeq" id="WP_004301947.1">
    <property type="nucleotide sequence ID" value="NZ_CABKQC010000004.1"/>
</dbReference>
<keyword evidence="4" id="KW-0238">DNA-binding</keyword>
<feature type="domain" description="RNA polymerase sigma-70 region 2" evidence="6">
    <location>
        <begin position="32"/>
        <end position="98"/>
    </location>
</feature>
<evidence type="ECO:0000313" key="21">
    <source>
        <dbReference type="Proteomes" id="UP000365824"/>
    </source>
</evidence>
<proteinExistence type="inferred from homology"/>
<dbReference type="AlphaFoldDB" id="A0A139LHG4"/>
<reference evidence="14" key="3">
    <citation type="journal article" date="2018" name="Nature">
        <title>Human gut bacteria contain acquired interbacterial defence systems.</title>
        <authorList>
            <person name="Ross B.D."/>
            <person name="Verster A.J."/>
            <person name="Radey M.C."/>
            <person name="Schmidtke D.T."/>
            <person name="Pope C.E."/>
            <person name="Hoffman L.R."/>
            <person name="Hajjar A."/>
            <person name="Peterson S.B."/>
            <person name="Borenstein E."/>
            <person name="Mougous J."/>
        </authorList>
    </citation>
    <scope>NUCLEOTIDE SEQUENCE</scope>
    <source>
        <strain evidence="14">3725 D1 iv</strain>
    </source>
</reference>
<dbReference type="Gene3D" id="1.10.1740.10">
    <property type="match status" value="1"/>
</dbReference>
<dbReference type="STRING" id="28116.Bovatus_04681"/>
<protein>
    <submittedName>
        <fullName evidence="15">RNA polymerase sigma-70 factor, ECF subfamily</fullName>
    </submittedName>
    <submittedName>
        <fullName evidence="11">Sigma-70 family RNA polymerase sigma factor</fullName>
    </submittedName>
</protein>
<dbReference type="PANTHER" id="PTHR43133:SF8">
    <property type="entry name" value="RNA POLYMERASE SIGMA FACTOR HI_1459-RELATED"/>
    <property type="match status" value="1"/>
</dbReference>
<dbReference type="Proteomes" id="UP001219389">
    <property type="component" value="Unassembled WGS sequence"/>
</dbReference>
<dbReference type="InterPro" id="IPR039425">
    <property type="entry name" value="RNA_pol_sigma-70-like"/>
</dbReference>
<dbReference type="InterPro" id="IPR013249">
    <property type="entry name" value="RNA_pol_sigma70_r4_t2"/>
</dbReference>
<dbReference type="InterPro" id="IPR013324">
    <property type="entry name" value="RNA_pol_sigma_r3/r4-like"/>
</dbReference>
<dbReference type="KEGG" id="boa:Bovatus_04681"/>
<reference evidence="20 21" key="4">
    <citation type="journal article" date="2019" name="Nat. Med.">
        <title>A library of human gut bacterial isolates paired with longitudinal multiomics data enables mechanistic microbiome research.</title>
        <authorList>
            <person name="Poyet M."/>
            <person name="Groussin M."/>
            <person name="Gibbons S.M."/>
            <person name="Avila-Pacheco J."/>
            <person name="Jiang X."/>
            <person name="Kearney S.M."/>
            <person name="Perrotta A.R."/>
            <person name="Berdy B."/>
            <person name="Zhao S."/>
            <person name="Lieberman T.D."/>
            <person name="Swanson P.K."/>
            <person name="Smith M."/>
            <person name="Roesemann S."/>
            <person name="Alexander J.E."/>
            <person name="Rich S.A."/>
            <person name="Livny J."/>
            <person name="Vlamakis H."/>
            <person name="Clish C."/>
            <person name="Bullock K."/>
            <person name="Deik A."/>
            <person name="Scott J."/>
            <person name="Pierce K.A."/>
            <person name="Xavier R.J."/>
            <person name="Alm E.J."/>
        </authorList>
    </citation>
    <scope>NUCLEOTIDE SEQUENCE [LARGE SCALE GENOMIC DNA]</scope>
    <source>
        <strain evidence="11 23">BIOML-A14</strain>
        <strain evidence="8 21">BIOML-A160</strain>
        <strain evidence="9 20">BIOML-A163</strain>
        <strain evidence="12 22">BIOML-A2</strain>
        <strain evidence="10 24">BIOML-A41</strain>
    </source>
</reference>
<name>A0A139LHG4_BACOV</name>
<dbReference type="SUPFAM" id="SSF88946">
    <property type="entry name" value="Sigma2 domain of RNA polymerase sigma factors"/>
    <property type="match status" value="1"/>
</dbReference>
<dbReference type="Proteomes" id="UP000183670">
    <property type="component" value="Unassembled WGS sequence"/>
</dbReference>
<dbReference type="InterPro" id="IPR013325">
    <property type="entry name" value="RNA_pol_sigma_r2"/>
</dbReference>
<reference evidence="13" key="6">
    <citation type="submission" date="2022-10" db="EMBL/GenBank/DDBJ databases">
        <title>Human gut microbiome strain richness.</title>
        <authorList>
            <person name="Chen-Liaw A."/>
        </authorList>
    </citation>
    <scope>NUCLEOTIDE SEQUENCE</scope>
    <source>
        <strain evidence="13">BSD2780120875st1_E1_BSD2780120875_150330</strain>
    </source>
</reference>
<evidence type="ECO:0000313" key="9">
    <source>
        <dbReference type="EMBL" id="KAA3952728.1"/>
    </source>
</evidence>
<dbReference type="PANTHER" id="PTHR43133">
    <property type="entry name" value="RNA POLYMERASE ECF-TYPE SIGMA FACTO"/>
    <property type="match status" value="1"/>
</dbReference>
<dbReference type="EMBL" id="VWFC01000005">
    <property type="protein sequence ID" value="KAB1328849.1"/>
    <property type="molecule type" value="Genomic_DNA"/>
</dbReference>
<evidence type="ECO:0000256" key="2">
    <source>
        <dbReference type="ARBA" id="ARBA00023015"/>
    </source>
</evidence>
<evidence type="ECO:0000256" key="1">
    <source>
        <dbReference type="ARBA" id="ARBA00010641"/>
    </source>
</evidence>
<evidence type="ECO:0000313" key="18">
    <source>
        <dbReference type="Proteomes" id="UP000183670"/>
    </source>
</evidence>
<dbReference type="EMBL" id="VWFO01000015">
    <property type="protein sequence ID" value="KAA4663768.1"/>
    <property type="molecule type" value="Genomic_DNA"/>
</dbReference>
<evidence type="ECO:0000313" key="23">
    <source>
        <dbReference type="Proteomes" id="UP000435985"/>
    </source>
</evidence>
<evidence type="ECO:0000313" key="20">
    <source>
        <dbReference type="Proteomes" id="UP000323717"/>
    </source>
</evidence>
<keyword evidence="5" id="KW-0804">Transcription</keyword>
<evidence type="ECO:0000313" key="22">
    <source>
        <dbReference type="Proteomes" id="UP000375690"/>
    </source>
</evidence>
<dbReference type="InterPro" id="IPR014284">
    <property type="entry name" value="RNA_pol_sigma-70_dom"/>
</dbReference>
<evidence type="ECO:0000313" key="11">
    <source>
        <dbReference type="EMBL" id="KAA4663768.1"/>
    </source>
</evidence>
<comment type="similarity">
    <text evidence="1">Belongs to the sigma-70 factor family. ECF subfamily.</text>
</comment>
<dbReference type="Proteomes" id="UP000365824">
    <property type="component" value="Unassembled WGS sequence"/>
</dbReference>
<dbReference type="Pfam" id="PF04542">
    <property type="entry name" value="Sigma70_r2"/>
    <property type="match status" value="1"/>
</dbReference>
<dbReference type="GO" id="GO:0003677">
    <property type="term" value="F:DNA binding"/>
    <property type="evidence" value="ECO:0007669"/>
    <property type="project" value="UniProtKB-KW"/>
</dbReference>
<reference evidence="17 18" key="1">
    <citation type="submission" date="2016-10" db="EMBL/GenBank/DDBJ databases">
        <authorList>
            <person name="de Groot N.N."/>
        </authorList>
    </citation>
    <scope>NUCLEOTIDE SEQUENCE [LARGE SCALE GENOMIC DNA]</scope>
    <source>
        <strain evidence="15 18">NLAE-zl-C500</strain>
        <strain evidence="16 17">NLAE-zl-C57</strain>
    </source>
</reference>
<dbReference type="EMBL" id="FMYE01000015">
    <property type="protein sequence ID" value="SDB76949.1"/>
    <property type="molecule type" value="Genomic_DNA"/>
</dbReference>
<dbReference type="Gene3D" id="1.10.10.10">
    <property type="entry name" value="Winged helix-like DNA-binding domain superfamily/Winged helix DNA-binding domain"/>
    <property type="match status" value="1"/>
</dbReference>
<dbReference type="NCBIfam" id="TIGR02937">
    <property type="entry name" value="sigma70-ECF"/>
    <property type="match status" value="1"/>
</dbReference>
<evidence type="ECO:0000313" key="13">
    <source>
        <dbReference type="EMBL" id="MDC2742595.1"/>
    </source>
</evidence>
<evidence type="ECO:0000313" key="14">
    <source>
        <dbReference type="EMBL" id="QDM11962.1"/>
    </source>
</evidence>
<feature type="domain" description="RNA polymerase sigma factor 70 region 4 type 2" evidence="7">
    <location>
        <begin position="129"/>
        <end position="181"/>
    </location>
</feature>
<dbReference type="GO" id="GO:0006352">
    <property type="term" value="P:DNA-templated transcription initiation"/>
    <property type="evidence" value="ECO:0007669"/>
    <property type="project" value="InterPro"/>
</dbReference>
<keyword evidence="3" id="KW-0731">Sigma factor</keyword>
<evidence type="ECO:0000313" key="24">
    <source>
        <dbReference type="Proteomes" id="UP000478493"/>
    </source>
</evidence>
<dbReference type="Proteomes" id="UP000375690">
    <property type="component" value="Unassembled WGS sequence"/>
</dbReference>
<reference evidence="14" key="5">
    <citation type="submission" date="2019-07" db="EMBL/GenBank/DDBJ databases">
        <authorList>
            <person name="Ross B.D."/>
            <person name="Verster A.J."/>
            <person name="Radey M.C."/>
            <person name="Schmidtke D.T."/>
            <person name="Pope C.E."/>
            <person name="Hoffman L.R."/>
            <person name="Hajjar A."/>
            <person name="Peterson S.B."/>
            <person name="Borenstein E."/>
            <person name="Mougous J.D."/>
        </authorList>
    </citation>
    <scope>NUCLEOTIDE SEQUENCE</scope>
    <source>
        <strain evidence="14">3725 D1 iv</strain>
    </source>
</reference>
<dbReference type="GeneID" id="29455281"/>
<dbReference type="SUPFAM" id="SSF88659">
    <property type="entry name" value="Sigma3 and sigma4 domains of RNA polymerase sigma factors"/>
    <property type="match status" value="1"/>
</dbReference>
<evidence type="ECO:0000313" key="8">
    <source>
        <dbReference type="EMBL" id="KAA3926836.1"/>
    </source>
</evidence>
<gene>
    <name evidence="14" type="ORF">DYI28_26420</name>
    <name evidence="12" type="ORF">F3B53_05960</name>
    <name evidence="10" type="ORF">F3B85_20975</name>
    <name evidence="11" type="ORF">F3B98_13420</name>
    <name evidence="9" type="ORF">F3D71_08295</name>
    <name evidence="8" type="ORF">F3F25_16635</name>
    <name evidence="13" type="ORF">PO382_10205</name>
    <name evidence="15" type="ORF">SAMN05192581_101527</name>
    <name evidence="16" type="ORF">SAMN05192582_108520</name>
</gene>
<evidence type="ECO:0000313" key="16">
    <source>
        <dbReference type="EMBL" id="SDI87808.1"/>
    </source>
</evidence>
<dbReference type="EMBL" id="VWLB01000028">
    <property type="protein sequence ID" value="KAA3926836.1"/>
    <property type="molecule type" value="Genomic_DNA"/>
</dbReference>
<dbReference type="InterPro" id="IPR007627">
    <property type="entry name" value="RNA_pol_sigma70_r2"/>
</dbReference>
<organism evidence="11 23">
    <name type="scientific">Bacteroides ovatus</name>
    <dbReference type="NCBI Taxonomy" id="28116"/>
    <lineage>
        <taxon>Bacteria</taxon>
        <taxon>Pseudomonadati</taxon>
        <taxon>Bacteroidota</taxon>
        <taxon>Bacteroidia</taxon>
        <taxon>Bacteroidales</taxon>
        <taxon>Bacteroidaceae</taxon>
        <taxon>Bacteroides</taxon>
    </lineage>
</organism>
<dbReference type="EMBL" id="JAQNZF010000010">
    <property type="protein sequence ID" value="MDC2742595.1"/>
    <property type="molecule type" value="Genomic_DNA"/>
</dbReference>
<evidence type="ECO:0000256" key="5">
    <source>
        <dbReference type="ARBA" id="ARBA00023163"/>
    </source>
</evidence>
<accession>A0A139LHG4</accession>
<dbReference type="InterPro" id="IPR036388">
    <property type="entry name" value="WH-like_DNA-bd_sf"/>
</dbReference>
<evidence type="ECO:0000313" key="10">
    <source>
        <dbReference type="EMBL" id="KAA4529886.1"/>
    </source>
</evidence>
<dbReference type="Proteomes" id="UP000478493">
    <property type="component" value="Unassembled WGS sequence"/>
</dbReference>
<dbReference type="Pfam" id="PF08281">
    <property type="entry name" value="Sigma70_r4_2"/>
    <property type="match status" value="1"/>
</dbReference>
<dbReference type="EMBL" id="FNDO01000085">
    <property type="protein sequence ID" value="SDI87808.1"/>
    <property type="molecule type" value="Genomic_DNA"/>
</dbReference>
<dbReference type="EMBL" id="VWLE01000083">
    <property type="protein sequence ID" value="KAA3952728.1"/>
    <property type="molecule type" value="Genomic_DNA"/>
</dbReference>
<evidence type="ECO:0000313" key="17">
    <source>
        <dbReference type="Proteomes" id="UP000181870"/>
    </source>
</evidence>
<reference evidence="19" key="2">
    <citation type="journal article" date="2018" name="J. Anim. Genet.">
        <title>Acquired interbacterial defense systems protect against interspecies antagonism in the human gut microbiome.</title>
        <authorList>
            <person name="Ross B.D."/>
            <person name="Verster A.J."/>
            <person name="Radey M.C."/>
            <person name="Schmidtke D.T."/>
            <person name="Pope C.E."/>
            <person name="Hoffman L.R."/>
            <person name="Hajjar A."/>
            <person name="Peterson S.B."/>
            <person name="Borenstein E."/>
            <person name="Mougous J."/>
        </authorList>
    </citation>
    <scope>NUCLEOTIDE SEQUENCE [LARGE SCALE GENOMIC DNA]</scope>
    <source>
        <strain evidence="19">3725 D1 iv</strain>
    </source>
</reference>
<dbReference type="Proteomes" id="UP000181870">
    <property type="component" value="Unassembled WGS sequence"/>
</dbReference>
<evidence type="ECO:0000256" key="4">
    <source>
        <dbReference type="ARBA" id="ARBA00023125"/>
    </source>
</evidence>
<keyword evidence="2" id="KW-0805">Transcription regulation</keyword>
<dbReference type="Proteomes" id="UP000318823">
    <property type="component" value="Chromosome"/>
</dbReference>
<dbReference type="EMBL" id="VWGP01000019">
    <property type="protein sequence ID" value="KAA4529886.1"/>
    <property type="molecule type" value="Genomic_DNA"/>
</dbReference>
<dbReference type="Proteomes" id="UP000435985">
    <property type="component" value="Unassembled WGS sequence"/>
</dbReference>
<dbReference type="EMBL" id="CP041395">
    <property type="protein sequence ID" value="QDM11962.1"/>
    <property type="molecule type" value="Genomic_DNA"/>
</dbReference>